<dbReference type="Pfam" id="PF16561">
    <property type="entry name" value="AMPK1_CBM"/>
    <property type="match status" value="2"/>
</dbReference>
<evidence type="ECO:0000256" key="1">
    <source>
        <dbReference type="ARBA" id="ARBA00010926"/>
    </source>
</evidence>
<dbReference type="InterPro" id="IPR013783">
    <property type="entry name" value="Ig-like_fold"/>
</dbReference>
<comment type="caution">
    <text evidence="4">The sequence shown here is derived from an EMBL/GenBank/DDBJ whole genome shotgun (WGS) entry which is preliminary data.</text>
</comment>
<sequence length="316" mass="36705">MKLTRILILLFSVSTLVGTAQQKGYEIVNDSVVFTFNLKDYKKYTNDQDGRRISAEDLDVNNVYLTGEFNDWSRQGWKMKRVSATKFQLVKSIKELNDHIDWEFKYLANQSFWAEPDTNFENITLSEQSDFWNSVYNLKLHTVIPNPNGNATFTLEGHENATVVILSGSFNKWNEEALRMHKNGDTWQLTLDLPPGQYTYKFIIDGEWQHDVKNPIKITNEYGGFNSVKEITKPTFFELYDHIQAQRVYVSGTFNNWNPEATPMTKNGDHWEACIDLTGGKHQYKFIVDGNWIIDPDNEIKEIDRYGNLNSVIMVQ</sequence>
<dbReference type="InterPro" id="IPR032640">
    <property type="entry name" value="AMPK1_CBM"/>
</dbReference>
<feature type="signal peptide" evidence="2">
    <location>
        <begin position="1"/>
        <end position="22"/>
    </location>
</feature>
<dbReference type="PANTHER" id="PTHR10343">
    <property type="entry name" value="5'-AMP-ACTIVATED PROTEIN KINASE , BETA SUBUNIT"/>
    <property type="match status" value="1"/>
</dbReference>
<dbReference type="GO" id="GO:0019901">
    <property type="term" value="F:protein kinase binding"/>
    <property type="evidence" value="ECO:0007669"/>
    <property type="project" value="TreeGrafter"/>
</dbReference>
<accession>A0A4S3M2D1</accession>
<reference evidence="4 5" key="1">
    <citation type="submission" date="2019-04" db="EMBL/GenBank/DDBJ databases">
        <title>Draft genome sequence of Robertkochia marina CC-AMO-30D.</title>
        <authorList>
            <person name="Hameed A."/>
            <person name="Lin S.-Y."/>
            <person name="Shahina M."/>
            <person name="Lai W.-A."/>
            <person name="Young C.-C."/>
        </authorList>
    </citation>
    <scope>NUCLEOTIDE SEQUENCE [LARGE SCALE GENOMIC DNA]</scope>
    <source>
        <strain evidence="4 5">CC-AMO-30D</strain>
    </source>
</reference>
<dbReference type="AlphaFoldDB" id="A0A4S3M2D1"/>
<evidence type="ECO:0000256" key="2">
    <source>
        <dbReference type="SAM" id="SignalP"/>
    </source>
</evidence>
<evidence type="ECO:0000313" key="5">
    <source>
        <dbReference type="Proteomes" id="UP000305939"/>
    </source>
</evidence>
<dbReference type="OrthoDB" id="5451596at2"/>
<dbReference type="Gene3D" id="2.60.40.10">
    <property type="entry name" value="Immunoglobulins"/>
    <property type="match status" value="3"/>
</dbReference>
<protein>
    <recommendedName>
        <fullName evidence="3">AMP-activated protein kinase glycogen-binding domain-containing protein</fullName>
    </recommendedName>
</protein>
<name>A0A4S3M2D1_9FLAO</name>
<gene>
    <name evidence="4" type="ORF">E7Z59_00425</name>
</gene>
<evidence type="ECO:0000259" key="3">
    <source>
        <dbReference type="Pfam" id="PF16561"/>
    </source>
</evidence>
<dbReference type="InterPro" id="IPR014756">
    <property type="entry name" value="Ig_E-set"/>
</dbReference>
<dbReference type="InterPro" id="IPR050827">
    <property type="entry name" value="CRP1_MDG1_kinase"/>
</dbReference>
<feature type="domain" description="AMP-activated protein kinase glycogen-binding" evidence="3">
    <location>
        <begin position="244"/>
        <end position="316"/>
    </location>
</feature>
<dbReference type="CDD" id="cd02859">
    <property type="entry name" value="E_set_AMPKbeta_like_N"/>
    <property type="match status" value="2"/>
</dbReference>
<proteinExistence type="inferred from homology"/>
<evidence type="ECO:0000313" key="4">
    <source>
        <dbReference type="EMBL" id="THD68829.1"/>
    </source>
</evidence>
<feature type="chain" id="PRO_5020541871" description="AMP-activated protein kinase glycogen-binding domain-containing protein" evidence="2">
    <location>
        <begin position="23"/>
        <end position="316"/>
    </location>
</feature>
<dbReference type="GO" id="GO:0031588">
    <property type="term" value="C:nucleotide-activated protein kinase complex"/>
    <property type="evidence" value="ECO:0007669"/>
    <property type="project" value="TreeGrafter"/>
</dbReference>
<dbReference type="GO" id="GO:0005737">
    <property type="term" value="C:cytoplasm"/>
    <property type="evidence" value="ECO:0007669"/>
    <property type="project" value="TreeGrafter"/>
</dbReference>
<dbReference type="RefSeq" id="WP_136334319.1">
    <property type="nucleotide sequence ID" value="NZ_QXMP01000007.1"/>
</dbReference>
<comment type="similarity">
    <text evidence="1">Belongs to the 5'-AMP-activated protein kinase beta subunit family.</text>
</comment>
<keyword evidence="5" id="KW-1185">Reference proteome</keyword>
<dbReference type="EMBL" id="SSMC01000001">
    <property type="protein sequence ID" value="THD68829.1"/>
    <property type="molecule type" value="Genomic_DNA"/>
</dbReference>
<keyword evidence="2" id="KW-0732">Signal</keyword>
<dbReference type="PANTHER" id="PTHR10343:SF84">
    <property type="entry name" value="5'-AMP-ACTIVATED PROTEIN KINASE SUBUNIT BETA-1"/>
    <property type="match status" value="1"/>
</dbReference>
<dbReference type="Proteomes" id="UP000305939">
    <property type="component" value="Unassembled WGS sequence"/>
</dbReference>
<dbReference type="GO" id="GO:0007165">
    <property type="term" value="P:signal transduction"/>
    <property type="evidence" value="ECO:0007669"/>
    <property type="project" value="TreeGrafter"/>
</dbReference>
<organism evidence="4 5">
    <name type="scientific">Robertkochia marina</name>
    <dbReference type="NCBI Taxonomy" id="1227945"/>
    <lineage>
        <taxon>Bacteria</taxon>
        <taxon>Pseudomonadati</taxon>
        <taxon>Bacteroidota</taxon>
        <taxon>Flavobacteriia</taxon>
        <taxon>Flavobacteriales</taxon>
        <taxon>Flavobacteriaceae</taxon>
        <taxon>Robertkochia</taxon>
    </lineage>
</organism>
<dbReference type="SUPFAM" id="SSF81296">
    <property type="entry name" value="E set domains"/>
    <property type="match status" value="3"/>
</dbReference>
<feature type="domain" description="AMP-activated protein kinase glycogen-binding" evidence="3">
    <location>
        <begin position="158"/>
        <end position="234"/>
    </location>
</feature>